<keyword evidence="2" id="KW-0808">Transferase</keyword>
<reference evidence="3" key="1">
    <citation type="submission" date="2016-10" db="EMBL/GenBank/DDBJ databases">
        <authorList>
            <person name="Varghese N."/>
            <person name="Submissions S."/>
        </authorList>
    </citation>
    <scope>NUCLEOTIDE SEQUENCE [LARGE SCALE GENOMIC DNA]</scope>
    <source>
        <strain evidence="3">DSM 45422</strain>
    </source>
</reference>
<dbReference type="SUPFAM" id="SSF55729">
    <property type="entry name" value="Acyl-CoA N-acyltransferases (Nat)"/>
    <property type="match status" value="1"/>
</dbReference>
<dbReference type="PROSITE" id="PS51186">
    <property type="entry name" value="GNAT"/>
    <property type="match status" value="1"/>
</dbReference>
<name>A0A1H3DN05_9ACTN</name>
<dbReference type="InterPro" id="IPR016181">
    <property type="entry name" value="Acyl_CoA_acyltransferase"/>
</dbReference>
<dbReference type="Pfam" id="PF00583">
    <property type="entry name" value="Acetyltransf_1"/>
    <property type="match status" value="1"/>
</dbReference>
<dbReference type="PANTHER" id="PTHR42791">
    <property type="entry name" value="GNAT FAMILY ACETYLTRANSFERASE"/>
    <property type="match status" value="1"/>
</dbReference>
<sequence>MAAVLARAFADDPVVSYLFPSDARRREQRLSRFFDLELPRSEALGGSWMSADGAGAAIWFPPGTWRPSTWATLRQTPAALRVFGRNIGRASRAQSVMQEHHPARPHWYLYYLGTEPEKQGIGIGAAVLRPVLDLCDSHRLPAYLEASSPRNSALYRRHGFEELDPLVLPEKGPTMYPMWREPQ</sequence>
<evidence type="ECO:0000313" key="3">
    <source>
        <dbReference type="Proteomes" id="UP000198921"/>
    </source>
</evidence>
<dbReference type="EMBL" id="FNOT01000002">
    <property type="protein sequence ID" value="SDX67720.1"/>
    <property type="molecule type" value="Genomic_DNA"/>
</dbReference>
<protein>
    <submittedName>
        <fullName evidence="2">Acetyltransferase (GNAT) domain-containing protein</fullName>
    </submittedName>
</protein>
<organism evidence="2 3">
    <name type="scientific">Geodermatophilus africanus</name>
    <dbReference type="NCBI Taxonomy" id="1137993"/>
    <lineage>
        <taxon>Bacteria</taxon>
        <taxon>Bacillati</taxon>
        <taxon>Actinomycetota</taxon>
        <taxon>Actinomycetes</taxon>
        <taxon>Geodermatophilales</taxon>
        <taxon>Geodermatophilaceae</taxon>
        <taxon>Geodermatophilus</taxon>
    </lineage>
</organism>
<gene>
    <name evidence="2" type="ORF">SAMN05660209_01055</name>
</gene>
<dbReference type="Proteomes" id="UP000198921">
    <property type="component" value="Unassembled WGS sequence"/>
</dbReference>
<dbReference type="STRING" id="1137993.SAMN05660209_01055"/>
<dbReference type="InterPro" id="IPR052523">
    <property type="entry name" value="Trichothecene_AcTrans"/>
</dbReference>
<accession>A0A1H3DN05</accession>
<dbReference type="GO" id="GO:0016747">
    <property type="term" value="F:acyltransferase activity, transferring groups other than amino-acyl groups"/>
    <property type="evidence" value="ECO:0007669"/>
    <property type="project" value="InterPro"/>
</dbReference>
<keyword evidence="3" id="KW-1185">Reference proteome</keyword>
<evidence type="ECO:0000313" key="2">
    <source>
        <dbReference type="EMBL" id="SDX67720.1"/>
    </source>
</evidence>
<dbReference type="PANTHER" id="PTHR42791:SF1">
    <property type="entry name" value="N-ACETYLTRANSFERASE DOMAIN-CONTAINING PROTEIN"/>
    <property type="match status" value="1"/>
</dbReference>
<proteinExistence type="predicted"/>
<feature type="domain" description="N-acetyltransferase" evidence="1">
    <location>
        <begin position="13"/>
        <end position="183"/>
    </location>
</feature>
<dbReference type="AlphaFoldDB" id="A0A1H3DN05"/>
<evidence type="ECO:0000259" key="1">
    <source>
        <dbReference type="PROSITE" id="PS51186"/>
    </source>
</evidence>
<dbReference type="Gene3D" id="3.40.630.30">
    <property type="match status" value="1"/>
</dbReference>
<dbReference type="InterPro" id="IPR000182">
    <property type="entry name" value="GNAT_dom"/>
</dbReference>